<organism evidence="2 3">
    <name type="scientific">Rubripirellula lacrimiformis</name>
    <dbReference type="NCBI Taxonomy" id="1930273"/>
    <lineage>
        <taxon>Bacteria</taxon>
        <taxon>Pseudomonadati</taxon>
        <taxon>Planctomycetota</taxon>
        <taxon>Planctomycetia</taxon>
        <taxon>Pirellulales</taxon>
        <taxon>Pirellulaceae</taxon>
        <taxon>Rubripirellula</taxon>
    </lineage>
</organism>
<protein>
    <recommendedName>
        <fullName evidence="4">DUF304 domain-containing protein</fullName>
    </recommendedName>
</protein>
<name>A0A517NA28_9BACT</name>
<proteinExistence type="predicted"/>
<dbReference type="EMBL" id="CP036525">
    <property type="protein sequence ID" value="QDT03858.1"/>
    <property type="molecule type" value="Genomic_DNA"/>
</dbReference>
<keyword evidence="1" id="KW-0812">Transmembrane</keyword>
<sequence length="196" mass="22290">MIPDTISPSLLKLVEDELEVNESILWSETPKPRFFTPGSTATFGFAVVWTLFSMFWIAGASGFEIPRFNRGEDLFPLFGVPFLLIGFAMLSAPLWAYRNAFKTVYVLTDRRAITFIGGWRMTIRSFLPRELTVVYRKQAADGSGDVIFNAKRWKDSEGTSHSEEVGFLGIADVKRVEQQLKSMVDSHRRRANPRTE</sequence>
<keyword evidence="1" id="KW-0472">Membrane</keyword>
<gene>
    <name evidence="2" type="ORF">K227x_22430</name>
</gene>
<dbReference type="Proteomes" id="UP000318538">
    <property type="component" value="Chromosome"/>
</dbReference>
<keyword evidence="3" id="KW-1185">Reference proteome</keyword>
<feature type="transmembrane region" description="Helical" evidence="1">
    <location>
        <begin position="75"/>
        <end position="97"/>
    </location>
</feature>
<evidence type="ECO:0008006" key="4">
    <source>
        <dbReference type="Google" id="ProtNLM"/>
    </source>
</evidence>
<keyword evidence="1" id="KW-1133">Transmembrane helix</keyword>
<reference evidence="2 3" key="1">
    <citation type="submission" date="2019-02" db="EMBL/GenBank/DDBJ databases">
        <title>Deep-cultivation of Planctomycetes and their phenomic and genomic characterization uncovers novel biology.</title>
        <authorList>
            <person name="Wiegand S."/>
            <person name="Jogler M."/>
            <person name="Boedeker C."/>
            <person name="Pinto D."/>
            <person name="Vollmers J."/>
            <person name="Rivas-Marin E."/>
            <person name="Kohn T."/>
            <person name="Peeters S.H."/>
            <person name="Heuer A."/>
            <person name="Rast P."/>
            <person name="Oberbeckmann S."/>
            <person name="Bunk B."/>
            <person name="Jeske O."/>
            <person name="Meyerdierks A."/>
            <person name="Storesund J.E."/>
            <person name="Kallscheuer N."/>
            <person name="Luecker S."/>
            <person name="Lage O.M."/>
            <person name="Pohl T."/>
            <person name="Merkel B.J."/>
            <person name="Hornburger P."/>
            <person name="Mueller R.-W."/>
            <person name="Bruemmer F."/>
            <person name="Labrenz M."/>
            <person name="Spormann A.M."/>
            <person name="Op den Camp H."/>
            <person name="Overmann J."/>
            <person name="Amann R."/>
            <person name="Jetten M.S.M."/>
            <person name="Mascher T."/>
            <person name="Medema M.H."/>
            <person name="Devos D.P."/>
            <person name="Kaster A.-K."/>
            <person name="Ovreas L."/>
            <person name="Rohde M."/>
            <person name="Galperin M.Y."/>
            <person name="Jogler C."/>
        </authorList>
    </citation>
    <scope>NUCLEOTIDE SEQUENCE [LARGE SCALE GENOMIC DNA]</scope>
    <source>
        <strain evidence="2 3">K22_7</strain>
    </source>
</reference>
<evidence type="ECO:0000256" key="1">
    <source>
        <dbReference type="SAM" id="Phobius"/>
    </source>
</evidence>
<dbReference type="AlphaFoldDB" id="A0A517NA28"/>
<evidence type="ECO:0000313" key="2">
    <source>
        <dbReference type="EMBL" id="QDT03858.1"/>
    </source>
</evidence>
<feature type="transmembrane region" description="Helical" evidence="1">
    <location>
        <begin position="41"/>
        <end position="63"/>
    </location>
</feature>
<dbReference type="KEGG" id="rlc:K227x_22430"/>
<accession>A0A517NA28</accession>
<evidence type="ECO:0000313" key="3">
    <source>
        <dbReference type="Proteomes" id="UP000318538"/>
    </source>
</evidence>
<dbReference type="OrthoDB" id="289073at2"/>